<comment type="caution">
    <text evidence="2">The sequence shown here is derived from an EMBL/GenBank/DDBJ whole genome shotgun (WGS) entry which is preliminary data.</text>
</comment>
<evidence type="ECO:0000313" key="3">
    <source>
        <dbReference type="Proteomes" id="UP000649739"/>
    </source>
</evidence>
<feature type="domain" description="Mycothiol-dependent maleylpyruvate isomerase metal-binding" evidence="1">
    <location>
        <begin position="24"/>
        <end position="114"/>
    </location>
</feature>
<protein>
    <recommendedName>
        <fullName evidence="1">Mycothiol-dependent maleylpyruvate isomerase metal-binding domain-containing protein</fullName>
    </recommendedName>
</protein>
<dbReference type="InterPro" id="IPR017517">
    <property type="entry name" value="Maleyloyr_isom"/>
</dbReference>
<reference evidence="2" key="1">
    <citation type="journal article" date="2014" name="Int. J. Syst. Evol. Microbiol.">
        <title>Complete genome sequence of Corynebacterium casei LMG S-19264T (=DSM 44701T), isolated from a smear-ripened cheese.</title>
        <authorList>
            <consortium name="US DOE Joint Genome Institute (JGI-PGF)"/>
            <person name="Walter F."/>
            <person name="Albersmeier A."/>
            <person name="Kalinowski J."/>
            <person name="Ruckert C."/>
        </authorList>
    </citation>
    <scope>NUCLEOTIDE SEQUENCE</scope>
    <source>
        <strain evidence="2">JCM 3090</strain>
    </source>
</reference>
<dbReference type="InterPro" id="IPR024344">
    <property type="entry name" value="MDMPI_metal-binding"/>
</dbReference>
<name>A0A8J3FCV6_9ACTN</name>
<dbReference type="Proteomes" id="UP000649739">
    <property type="component" value="Unassembled WGS sequence"/>
</dbReference>
<sequence length="222" mass="24126">MVRETDHYCGEPAMDTDEVWRAVEAERAGLADLFDDLSEREWATPSLCAGWRVREVAAHLTLAHTGPGRAVVDLVRAGGSFDRMIRDTAIRRAALPTDRYAPLLRAMIGSRRRAPGVSPLEPLLDALVHGQDIAVPLGRPRDMPLAAAAAAVDRVWPNLFPFRAARRLRGYRLRATDHPWAAGDGELVEGPLAALLLLITGRRAAALARLDGPGARRLAATP</sequence>
<accession>A0A8J3FCV6</accession>
<dbReference type="EMBL" id="BMQB01000014">
    <property type="protein sequence ID" value="GGK10172.1"/>
    <property type="molecule type" value="Genomic_DNA"/>
</dbReference>
<evidence type="ECO:0000313" key="2">
    <source>
        <dbReference type="EMBL" id="GGK10172.1"/>
    </source>
</evidence>
<keyword evidence="3" id="KW-1185">Reference proteome</keyword>
<gene>
    <name evidence="2" type="ORF">GCM10010123_45150</name>
</gene>
<dbReference type="AlphaFoldDB" id="A0A8J3FCV6"/>
<dbReference type="Gene3D" id="1.20.120.450">
    <property type="entry name" value="dinb family like domain"/>
    <property type="match status" value="1"/>
</dbReference>
<dbReference type="GO" id="GO:0046872">
    <property type="term" value="F:metal ion binding"/>
    <property type="evidence" value="ECO:0007669"/>
    <property type="project" value="InterPro"/>
</dbReference>
<evidence type="ECO:0000259" key="1">
    <source>
        <dbReference type="Pfam" id="PF11716"/>
    </source>
</evidence>
<dbReference type="InterPro" id="IPR034660">
    <property type="entry name" value="DinB/YfiT-like"/>
</dbReference>
<dbReference type="NCBIfam" id="TIGR03083">
    <property type="entry name" value="maleylpyruvate isomerase family mycothiol-dependent enzyme"/>
    <property type="match status" value="1"/>
</dbReference>
<dbReference type="SUPFAM" id="SSF109854">
    <property type="entry name" value="DinB/YfiT-like putative metalloenzymes"/>
    <property type="match status" value="1"/>
</dbReference>
<dbReference type="Pfam" id="PF11716">
    <property type="entry name" value="MDMPI_N"/>
    <property type="match status" value="1"/>
</dbReference>
<proteinExistence type="predicted"/>
<organism evidence="2 3">
    <name type="scientific">Pilimelia anulata</name>
    <dbReference type="NCBI Taxonomy" id="53371"/>
    <lineage>
        <taxon>Bacteria</taxon>
        <taxon>Bacillati</taxon>
        <taxon>Actinomycetota</taxon>
        <taxon>Actinomycetes</taxon>
        <taxon>Micromonosporales</taxon>
        <taxon>Micromonosporaceae</taxon>
        <taxon>Pilimelia</taxon>
    </lineage>
</organism>
<reference evidence="2" key="2">
    <citation type="submission" date="2020-09" db="EMBL/GenBank/DDBJ databases">
        <authorList>
            <person name="Sun Q."/>
            <person name="Ohkuma M."/>
        </authorList>
    </citation>
    <scope>NUCLEOTIDE SEQUENCE</scope>
    <source>
        <strain evidence="2">JCM 3090</strain>
    </source>
</reference>